<reference evidence="2" key="2">
    <citation type="journal article" date="2023" name="Commun. Biol.">
        <title>Intrasexual cuticular hydrocarbon dimorphism in a wasp sheds light on hydrocarbon biosynthesis genes in Hymenoptera.</title>
        <authorList>
            <person name="Moris V.C."/>
            <person name="Podsiadlowski L."/>
            <person name="Martin S."/>
            <person name="Oeyen J.P."/>
            <person name="Donath A."/>
            <person name="Petersen M."/>
            <person name="Wilbrandt J."/>
            <person name="Misof B."/>
            <person name="Liedtke D."/>
            <person name="Thamm M."/>
            <person name="Scheiner R."/>
            <person name="Schmitt T."/>
            <person name="Niehuis O."/>
        </authorList>
    </citation>
    <scope>NUCLEOTIDE SEQUENCE</scope>
    <source>
        <strain evidence="2">GBR_01_08_01A</strain>
    </source>
</reference>
<accession>A0AAD9VJG4</accession>
<sequence>MLVGLELGPCHGAGPDNHRNRSDIRKSFKAASSRYPLKDFTRKAGILAARCCMLTAERKDSTEDPFGVWSSDGGGCGGGRVG</sequence>
<reference evidence="2" key="1">
    <citation type="submission" date="2021-08" db="EMBL/GenBank/DDBJ databases">
        <authorList>
            <person name="Misof B."/>
            <person name="Oliver O."/>
            <person name="Podsiadlowski L."/>
            <person name="Donath A."/>
            <person name="Peters R."/>
            <person name="Mayer C."/>
            <person name="Rust J."/>
            <person name="Gunkel S."/>
            <person name="Lesny P."/>
            <person name="Martin S."/>
            <person name="Oeyen J.P."/>
            <person name="Petersen M."/>
            <person name="Panagiotis P."/>
            <person name="Wilbrandt J."/>
            <person name="Tanja T."/>
        </authorList>
    </citation>
    <scope>NUCLEOTIDE SEQUENCE</scope>
    <source>
        <strain evidence="2">GBR_01_08_01A</strain>
        <tissue evidence="2">Thorax + abdomen</tissue>
    </source>
</reference>
<dbReference type="AlphaFoldDB" id="A0AAD9VJG4"/>
<organism evidence="2 3">
    <name type="scientific">Odynerus spinipes</name>
    <dbReference type="NCBI Taxonomy" id="1348599"/>
    <lineage>
        <taxon>Eukaryota</taxon>
        <taxon>Metazoa</taxon>
        <taxon>Ecdysozoa</taxon>
        <taxon>Arthropoda</taxon>
        <taxon>Hexapoda</taxon>
        <taxon>Insecta</taxon>
        <taxon>Pterygota</taxon>
        <taxon>Neoptera</taxon>
        <taxon>Endopterygota</taxon>
        <taxon>Hymenoptera</taxon>
        <taxon>Apocrita</taxon>
        <taxon>Aculeata</taxon>
        <taxon>Vespoidea</taxon>
        <taxon>Vespidae</taxon>
        <taxon>Eumeninae</taxon>
        <taxon>Odynerus</taxon>
    </lineage>
</organism>
<feature type="region of interest" description="Disordered" evidence="1">
    <location>
        <begin position="62"/>
        <end position="82"/>
    </location>
</feature>
<evidence type="ECO:0000256" key="1">
    <source>
        <dbReference type="SAM" id="MobiDB-lite"/>
    </source>
</evidence>
<feature type="region of interest" description="Disordered" evidence="1">
    <location>
        <begin position="1"/>
        <end position="22"/>
    </location>
</feature>
<dbReference type="EMBL" id="JAIFRP010004408">
    <property type="protein sequence ID" value="KAK2575975.1"/>
    <property type="molecule type" value="Genomic_DNA"/>
</dbReference>
<proteinExistence type="predicted"/>
<comment type="caution">
    <text evidence="2">The sequence shown here is derived from an EMBL/GenBank/DDBJ whole genome shotgun (WGS) entry which is preliminary data.</text>
</comment>
<keyword evidence="3" id="KW-1185">Reference proteome</keyword>
<protein>
    <submittedName>
        <fullName evidence="2">Uncharacterized protein</fullName>
    </submittedName>
</protein>
<name>A0AAD9VJG4_9HYME</name>
<evidence type="ECO:0000313" key="2">
    <source>
        <dbReference type="EMBL" id="KAK2575975.1"/>
    </source>
</evidence>
<evidence type="ECO:0000313" key="3">
    <source>
        <dbReference type="Proteomes" id="UP001258017"/>
    </source>
</evidence>
<feature type="compositionally biased region" description="Gly residues" evidence="1">
    <location>
        <begin position="72"/>
        <end position="82"/>
    </location>
</feature>
<gene>
    <name evidence="2" type="ORF">KPH14_007336</name>
</gene>
<dbReference type="Proteomes" id="UP001258017">
    <property type="component" value="Unassembled WGS sequence"/>
</dbReference>